<feature type="transmembrane region" description="Helical" evidence="2">
    <location>
        <begin position="54"/>
        <end position="76"/>
    </location>
</feature>
<dbReference type="KEGG" id="kbi:30212015"/>
<keyword evidence="2" id="KW-0472">Membrane</keyword>
<dbReference type="EMBL" id="CP144547">
    <property type="protein sequence ID" value="WVW85980.1"/>
    <property type="molecule type" value="Genomic_DNA"/>
</dbReference>
<gene>
    <name evidence="3" type="ORF">I302_07616</name>
    <name evidence="4" type="ORF">I302_108018</name>
</gene>
<dbReference type="VEuPathDB" id="FungiDB:I302_07616"/>
<protein>
    <submittedName>
        <fullName evidence="3">Uncharacterized protein</fullName>
    </submittedName>
</protein>
<reference evidence="3" key="1">
    <citation type="submission" date="2013-07" db="EMBL/GenBank/DDBJ databases">
        <title>The Genome Sequence of Cryptococcus bestiolae CBS10118.</title>
        <authorList>
            <consortium name="The Broad Institute Genome Sequencing Platform"/>
            <person name="Cuomo C."/>
            <person name="Litvintseva A."/>
            <person name="Chen Y."/>
            <person name="Heitman J."/>
            <person name="Sun S."/>
            <person name="Springer D."/>
            <person name="Dromer F."/>
            <person name="Young S.K."/>
            <person name="Zeng Q."/>
            <person name="Gargeya S."/>
            <person name="Fitzgerald M."/>
            <person name="Abouelleil A."/>
            <person name="Alvarado L."/>
            <person name="Berlin A.M."/>
            <person name="Chapman S.B."/>
            <person name="Dewar J."/>
            <person name="Goldberg J."/>
            <person name="Griggs A."/>
            <person name="Gujja S."/>
            <person name="Hansen M."/>
            <person name="Howarth C."/>
            <person name="Imamovic A."/>
            <person name="Larimer J."/>
            <person name="McCowan C."/>
            <person name="Murphy C."/>
            <person name="Pearson M."/>
            <person name="Priest M."/>
            <person name="Roberts A."/>
            <person name="Saif S."/>
            <person name="Shea T."/>
            <person name="Sykes S."/>
            <person name="Wortman J."/>
            <person name="Nusbaum C."/>
            <person name="Birren B."/>
        </authorList>
    </citation>
    <scope>NUCLEOTIDE SEQUENCE [LARGE SCALE GENOMIC DNA]</scope>
    <source>
        <strain evidence="3">CBS 10118</strain>
    </source>
</reference>
<dbReference type="EMBL" id="KI894024">
    <property type="protein sequence ID" value="OCF23262.1"/>
    <property type="molecule type" value="Genomic_DNA"/>
</dbReference>
<feature type="compositionally biased region" description="Low complexity" evidence="1">
    <location>
        <begin position="1"/>
        <end position="24"/>
    </location>
</feature>
<dbReference type="RefSeq" id="XP_019044332.1">
    <property type="nucleotide sequence ID" value="XM_019194209.1"/>
</dbReference>
<sequence length="109" mass="11722">MPTTSSRSRVVTPPSPTTHTSLTSIAKPTSTEGITSDLANQGQKYIGSLSSTSFTIVIVIILIGILAICFIFWFFTVGKARRQKKKNLQQFTIQNSDGSSSTTVVKPGV</sequence>
<evidence type="ECO:0000313" key="4">
    <source>
        <dbReference type="EMBL" id="WVW85980.1"/>
    </source>
</evidence>
<evidence type="ECO:0000313" key="3">
    <source>
        <dbReference type="EMBL" id="OCF23262.1"/>
    </source>
</evidence>
<feature type="region of interest" description="Disordered" evidence="1">
    <location>
        <begin position="1"/>
        <end position="26"/>
    </location>
</feature>
<keyword evidence="5" id="KW-1185">Reference proteome</keyword>
<accession>A0A1B9FWX0</accession>
<dbReference type="OrthoDB" id="10561513at2759"/>
<reference evidence="4" key="2">
    <citation type="submission" date="2013-07" db="EMBL/GenBank/DDBJ databases">
        <authorList>
            <consortium name="The Broad Institute Genome Sequencing Platform"/>
            <person name="Cuomo C."/>
            <person name="Litvintseva A."/>
            <person name="Chen Y."/>
            <person name="Heitman J."/>
            <person name="Sun S."/>
            <person name="Springer D."/>
            <person name="Dromer F."/>
            <person name="Young S.K."/>
            <person name="Zeng Q."/>
            <person name="Gargeya S."/>
            <person name="Fitzgerald M."/>
            <person name="Abouelleil A."/>
            <person name="Alvarado L."/>
            <person name="Berlin A.M."/>
            <person name="Chapman S.B."/>
            <person name="Dewar J."/>
            <person name="Goldberg J."/>
            <person name="Griggs A."/>
            <person name="Gujja S."/>
            <person name="Hansen M."/>
            <person name="Howarth C."/>
            <person name="Imamovic A."/>
            <person name="Larimer J."/>
            <person name="McCowan C."/>
            <person name="Murphy C."/>
            <person name="Pearson M."/>
            <person name="Priest M."/>
            <person name="Roberts A."/>
            <person name="Saif S."/>
            <person name="Shea T."/>
            <person name="Sykes S."/>
            <person name="Wortman J."/>
            <person name="Nusbaum C."/>
            <person name="Birren B."/>
        </authorList>
    </citation>
    <scope>NUCLEOTIDE SEQUENCE</scope>
    <source>
        <strain evidence="4">CBS 10118</strain>
    </source>
</reference>
<evidence type="ECO:0000313" key="5">
    <source>
        <dbReference type="Proteomes" id="UP000092730"/>
    </source>
</evidence>
<reference evidence="3" key="3">
    <citation type="submission" date="2014-01" db="EMBL/GenBank/DDBJ databases">
        <title>Evolution of pathogenesis and genome organization in the Tremellales.</title>
        <authorList>
            <person name="Cuomo C."/>
            <person name="Litvintseva A."/>
            <person name="Heitman J."/>
            <person name="Chen Y."/>
            <person name="Sun S."/>
            <person name="Springer D."/>
            <person name="Dromer F."/>
            <person name="Young S."/>
            <person name="Zeng Q."/>
            <person name="Chapman S."/>
            <person name="Gujja S."/>
            <person name="Saif S."/>
            <person name="Birren B."/>
        </authorList>
    </citation>
    <scope>NUCLEOTIDE SEQUENCE</scope>
    <source>
        <strain evidence="3">CBS 10118</strain>
    </source>
</reference>
<organism evidence="3">
    <name type="scientific">Kwoniella bestiolae CBS 10118</name>
    <dbReference type="NCBI Taxonomy" id="1296100"/>
    <lineage>
        <taxon>Eukaryota</taxon>
        <taxon>Fungi</taxon>
        <taxon>Dikarya</taxon>
        <taxon>Basidiomycota</taxon>
        <taxon>Agaricomycotina</taxon>
        <taxon>Tremellomycetes</taxon>
        <taxon>Tremellales</taxon>
        <taxon>Cryptococcaceae</taxon>
        <taxon>Kwoniella</taxon>
    </lineage>
</organism>
<dbReference type="AlphaFoldDB" id="A0A1B9FWX0"/>
<reference evidence="4" key="4">
    <citation type="submission" date="2024-02" db="EMBL/GenBank/DDBJ databases">
        <title>Comparative genomics of Cryptococcus and Kwoniella reveals pathogenesis evolution and contrasting modes of karyotype evolution via chromosome fusion or intercentromeric recombination.</title>
        <authorList>
            <person name="Coelho M.A."/>
            <person name="David-Palma M."/>
            <person name="Shea T."/>
            <person name="Bowers K."/>
            <person name="McGinley-Smith S."/>
            <person name="Mohammad A.W."/>
            <person name="Gnirke A."/>
            <person name="Yurkov A.M."/>
            <person name="Nowrousian M."/>
            <person name="Sun S."/>
            <person name="Cuomo C.A."/>
            <person name="Heitman J."/>
        </authorList>
    </citation>
    <scope>NUCLEOTIDE SEQUENCE</scope>
    <source>
        <strain evidence="4">CBS 10118</strain>
    </source>
</reference>
<dbReference type="GeneID" id="30212015"/>
<keyword evidence="2" id="KW-1133">Transmembrane helix</keyword>
<keyword evidence="2" id="KW-0812">Transmembrane</keyword>
<name>A0A1B9FWX0_9TREE</name>
<evidence type="ECO:0000256" key="1">
    <source>
        <dbReference type="SAM" id="MobiDB-lite"/>
    </source>
</evidence>
<evidence type="ECO:0000256" key="2">
    <source>
        <dbReference type="SAM" id="Phobius"/>
    </source>
</evidence>
<dbReference type="Proteomes" id="UP000092730">
    <property type="component" value="Chromosome 7"/>
</dbReference>
<proteinExistence type="predicted"/>